<dbReference type="Gene3D" id="1.25.40.20">
    <property type="entry name" value="Ankyrin repeat-containing domain"/>
    <property type="match status" value="1"/>
</dbReference>
<dbReference type="EMBL" id="VCEA01002808">
    <property type="protein sequence ID" value="KAB0338939.1"/>
    <property type="molecule type" value="Genomic_DNA"/>
</dbReference>
<dbReference type="Proteomes" id="UP000326458">
    <property type="component" value="Unassembled WGS sequence"/>
</dbReference>
<feature type="non-terminal residue" evidence="3">
    <location>
        <position position="521"/>
    </location>
</feature>
<evidence type="ECO:0000256" key="1">
    <source>
        <dbReference type="PROSITE-ProRule" id="PRU00023"/>
    </source>
</evidence>
<dbReference type="AlphaFoldDB" id="A0A5N3UQT1"/>
<dbReference type="SUPFAM" id="SSF48403">
    <property type="entry name" value="Ankyrin repeat"/>
    <property type="match status" value="1"/>
</dbReference>
<evidence type="ECO:0000313" key="3">
    <source>
        <dbReference type="EMBL" id="KAB0338939.1"/>
    </source>
</evidence>
<dbReference type="InterPro" id="IPR002110">
    <property type="entry name" value="Ankyrin_rpt"/>
</dbReference>
<protein>
    <submittedName>
        <fullName evidence="3">Uncharacterized protein</fullName>
    </submittedName>
</protein>
<dbReference type="Pfam" id="PF12796">
    <property type="entry name" value="Ank_2"/>
    <property type="match status" value="2"/>
</dbReference>
<dbReference type="InterPro" id="IPR036770">
    <property type="entry name" value="Ankyrin_rpt-contain_sf"/>
</dbReference>
<organism evidence="3 4">
    <name type="scientific">Muntiacus muntjak</name>
    <name type="common">Barking deer</name>
    <name type="synonym">Indian muntjac</name>
    <dbReference type="NCBI Taxonomy" id="9888"/>
    <lineage>
        <taxon>Eukaryota</taxon>
        <taxon>Metazoa</taxon>
        <taxon>Chordata</taxon>
        <taxon>Craniata</taxon>
        <taxon>Vertebrata</taxon>
        <taxon>Euteleostomi</taxon>
        <taxon>Mammalia</taxon>
        <taxon>Eutheria</taxon>
        <taxon>Laurasiatheria</taxon>
        <taxon>Artiodactyla</taxon>
        <taxon>Ruminantia</taxon>
        <taxon>Pecora</taxon>
        <taxon>Cervidae</taxon>
        <taxon>Muntiacinae</taxon>
        <taxon>Muntiacus</taxon>
    </lineage>
</organism>
<feature type="compositionally biased region" description="Basic and acidic residues" evidence="2">
    <location>
        <begin position="101"/>
        <end position="120"/>
    </location>
</feature>
<reference evidence="3 4" key="1">
    <citation type="submission" date="2019-06" db="EMBL/GenBank/DDBJ databases">
        <title>Discovery of a novel chromosome fission-fusion reversal in muntjac.</title>
        <authorList>
            <person name="Mudd A.B."/>
            <person name="Bredeson J.V."/>
            <person name="Baum R."/>
            <person name="Hockemeyer D."/>
            <person name="Rokhsar D.S."/>
        </authorList>
    </citation>
    <scope>NUCLEOTIDE SEQUENCE [LARGE SCALE GENOMIC DNA]</scope>
    <source>
        <strain evidence="3">UTSW_UCB_Mm</strain>
        <tissue evidence="3">Fibroblast cell line</tissue>
    </source>
</reference>
<feature type="compositionally biased region" description="Polar residues" evidence="2">
    <location>
        <begin position="145"/>
        <end position="154"/>
    </location>
</feature>
<dbReference type="PROSITE" id="PS50088">
    <property type="entry name" value="ANK_REPEAT"/>
    <property type="match status" value="2"/>
</dbReference>
<evidence type="ECO:0000313" key="4">
    <source>
        <dbReference type="Proteomes" id="UP000326458"/>
    </source>
</evidence>
<gene>
    <name evidence="3" type="ORF">FD754_024239</name>
</gene>
<feature type="region of interest" description="Disordered" evidence="2">
    <location>
        <begin position="93"/>
        <end position="156"/>
    </location>
</feature>
<dbReference type="PANTHER" id="PTHR15897:SF2">
    <property type="entry name" value="ANKYRIN REPEAT AND MYND DOMAIN-CONTAINING PROTEIN 1"/>
    <property type="match status" value="1"/>
</dbReference>
<comment type="caution">
    <text evidence="3">The sequence shown here is derived from an EMBL/GenBank/DDBJ whole genome shotgun (WGS) entry which is preliminary data.</text>
</comment>
<name>A0A5N3UQT1_MUNMU</name>
<dbReference type="PROSITE" id="PS50297">
    <property type="entry name" value="ANK_REP_REGION"/>
    <property type="match status" value="2"/>
</dbReference>
<feature type="repeat" description="ANK" evidence="1">
    <location>
        <begin position="342"/>
        <end position="379"/>
    </location>
</feature>
<dbReference type="PANTHER" id="PTHR15897">
    <property type="entry name" value="ANKYRIN REPEAT AND MYND DOMAIN PROTEIN 1"/>
    <property type="match status" value="1"/>
</dbReference>
<proteinExistence type="predicted"/>
<evidence type="ECO:0000256" key="2">
    <source>
        <dbReference type="SAM" id="MobiDB-lite"/>
    </source>
</evidence>
<accession>A0A5N3UQT1</accession>
<feature type="repeat" description="ANK" evidence="1">
    <location>
        <begin position="379"/>
        <end position="411"/>
    </location>
</feature>
<feature type="non-terminal residue" evidence="3">
    <location>
        <position position="1"/>
    </location>
</feature>
<dbReference type="InterPro" id="IPR053064">
    <property type="entry name" value="Ankyrin-MYND_domain-protein"/>
</dbReference>
<sequence>VQYHSSLTCLPLPQSASFPLLSPRSLAFLKQNGRKLSWSLGALRTGGIHCNNAICLTRVSRIPRSGEASKPATTTQRSLSILESPVEPVVLEEPVMAPGGLERKQSSARPNIEEGRRGAQERGSTSGRSSASDSERSRAMASGTLGRSSACSNDSDFESGRAMHHFRIDLPPQLLECGAQGHSLLQTPGAGPADRGTMRRMALRMVQDRHRWATIKLLLRRGADPNLSRVPMQVLFFAVKAGDVDGVRLLLENRARTDIQFPPELGALTPLHIAAALPGEEGVKITELLLHAITDVDARAADQDDVYKQAKLDLLPSSLKLNSEAGPPSIYYSRCTSVPDEGGRTALHVACEREDNHRCARDVVRLLLAHGASPNVLWSGHSPLSLSIASGNDLVVKELLSCGADPNMLLTKGLGSALCVACDIIYESQRSLESRLALVSLDPLSGPCLQQGASWRFMGSCSLGKPTQKARQESLVCLESHWAWLWSGCRSLEFSVGDGEPCPGWGVGEPCPGGGEGWRVA</sequence>
<dbReference type="SMART" id="SM00248">
    <property type="entry name" value="ANK"/>
    <property type="match status" value="4"/>
</dbReference>
<keyword evidence="1" id="KW-0040">ANK repeat</keyword>
<keyword evidence="4" id="KW-1185">Reference proteome</keyword>